<dbReference type="SUPFAM" id="SSF53300">
    <property type="entry name" value="vWA-like"/>
    <property type="match status" value="1"/>
</dbReference>
<feature type="compositionally biased region" description="Basic and acidic residues" evidence="5">
    <location>
        <begin position="297"/>
        <end position="325"/>
    </location>
</feature>
<dbReference type="Gene3D" id="3.40.50.410">
    <property type="entry name" value="von Willebrand factor, type A domain"/>
    <property type="match status" value="1"/>
</dbReference>
<dbReference type="SUPFAM" id="SSF103647">
    <property type="entry name" value="TSP type-3 repeat"/>
    <property type="match status" value="1"/>
</dbReference>
<evidence type="ECO:0000256" key="4">
    <source>
        <dbReference type="ARBA" id="ARBA00022837"/>
    </source>
</evidence>
<evidence type="ECO:0000256" key="3">
    <source>
        <dbReference type="ARBA" id="ARBA00022729"/>
    </source>
</evidence>
<comment type="subcellular location">
    <subcellularLocation>
        <location evidence="1">Secreted</location>
    </subcellularLocation>
</comment>
<feature type="compositionally biased region" description="Basic and acidic residues" evidence="5">
    <location>
        <begin position="159"/>
        <end position="181"/>
    </location>
</feature>
<evidence type="ECO:0000256" key="1">
    <source>
        <dbReference type="ARBA" id="ARBA00004613"/>
    </source>
</evidence>
<dbReference type="RefSeq" id="WP_002625779.1">
    <property type="nucleotide sequence ID" value="NZ_ANAH02000013.1"/>
</dbReference>
<dbReference type="PROSITE" id="PS51257">
    <property type="entry name" value="PROKAR_LIPOPROTEIN"/>
    <property type="match status" value="1"/>
</dbReference>
<keyword evidence="3 6" id="KW-0732">Signal</keyword>
<evidence type="ECO:0000256" key="5">
    <source>
        <dbReference type="SAM" id="MobiDB-lite"/>
    </source>
</evidence>
<accession>S9P7A4</accession>
<feature type="region of interest" description="Disordered" evidence="5">
    <location>
        <begin position="18"/>
        <end position="113"/>
    </location>
</feature>
<feature type="region of interest" description="Disordered" evidence="5">
    <location>
        <begin position="383"/>
        <end position="444"/>
    </location>
</feature>
<name>S9P7A4_CYSF2</name>
<protein>
    <recommendedName>
        <fullName evidence="9">VWA domain-containing protein</fullName>
    </recommendedName>
</protein>
<evidence type="ECO:0000256" key="2">
    <source>
        <dbReference type="ARBA" id="ARBA00022525"/>
    </source>
</evidence>
<evidence type="ECO:0008006" key="9">
    <source>
        <dbReference type="Google" id="ProtNLM"/>
    </source>
</evidence>
<proteinExistence type="predicted"/>
<sequence length="1108" mass="114999">MRAPKRLLAAALVAFLAGCPQPPTTEPDPDPTGDGGTSDGGPNPSDDGGTDGGPEQPIEDPFEKPPGPRNPTNKEIDTDCDGLSDAEEWGNIYAGDKRTNPDLWDTDGDGLRDGVEAARTTTLNTLPLCTSLFIADLDPSSRTNPTNPDTDGDGILDGVEDRNRNGRLDPGETDPANRDSDGDGLSDSEEDTNKNGIVEAGETDPRKRDTDGDGLSDTTELKTSKTDPLNADMDGDTCMDGQEDRNGNGLVDPGETNPKKAGDCGGATGVDTDGDGISDDVETANGTNPNNPDMDGDGLRDGQEDRNRNGRVDLGETDPRSKDSDCDGLLDGPNQGSFLGEDLNASGGRDSGETDPTNRDTDGDGLTDGMERGVATDAAPIKTCGYVGDADPGSKTNPTNADSDGDGIADGAEDSNQNGRVDPGELNPSNGSDGTGTSPAGQACSAQNLRQVTFKEDNGSDIRLALRPTFGEVKTISLGGATKGYIGYDNTNKVAFIAYKRGQAGTSTTAEGDELFVRGQLNPTVTDTYQSFTAWDGHPAMQAKYEQSSVTSSLGAYTNTVANSLVGAGAGTLSGGTDVSGPFKIQAQYVHRSNSSVLVVLAITPTARYVEPGLFVMSDTAGGTALAQFGDADAVQCETFNSAGSGPTDFVFVVDNSGSMGSSQAALGEAANAVAARLGNSQLDWRIALVTTSYYDGSYSSDKDLFRGFTRDINQFKAWLQQNAPCPNSAEGCWIGTGGNVNELHLNPARKAINYMTAASTPVAKQYRPGARVVVIILTDVRDASTDNAAPGSGNTLDEYINYFKGGNPTGKAIQMHGIICDPAESTARCSSQEDPLNPIHKDAIQALGGIVGSIRTTARIPATINAIMDSVIGSAGYKTLKPPIGPSMRVALAKVRDASKCNPSDLPRSRTDGFDVDGLSQTLSFYGACRPPETGTTQGAISYRYWSDLTTNANGNQPPCYNDTGYYDPTQADFCKGKLVCNRQSNRCECPADCGGGGAPGQVCNTNRDVCSWSCGTDCAGACGSFETCNPSTCACACVQSATCSPGFKFDATACGCVCDTGALNCGSNYQADANACACICKDNCGGACGAGTKCNTSTCGCDPILN</sequence>
<dbReference type="Pfam" id="PF18884">
    <property type="entry name" value="TSP3_bac"/>
    <property type="match status" value="6"/>
</dbReference>
<evidence type="ECO:0000313" key="8">
    <source>
        <dbReference type="Proteomes" id="UP000011682"/>
    </source>
</evidence>
<dbReference type="InterPro" id="IPR059100">
    <property type="entry name" value="TSP3_bac"/>
</dbReference>
<dbReference type="InterPro" id="IPR036465">
    <property type="entry name" value="vWFA_dom_sf"/>
</dbReference>
<dbReference type="GO" id="GO:0005509">
    <property type="term" value="F:calcium ion binding"/>
    <property type="evidence" value="ECO:0007669"/>
    <property type="project" value="InterPro"/>
</dbReference>
<gene>
    <name evidence="7" type="ORF">D187_001827</name>
</gene>
<reference evidence="7" key="1">
    <citation type="submission" date="2013-05" db="EMBL/GenBank/DDBJ databases">
        <title>Genome assembly of Cystobacter fuscus DSM 2262.</title>
        <authorList>
            <person name="Sharma G."/>
            <person name="Khatri I."/>
            <person name="Kaur C."/>
            <person name="Mayilraj S."/>
            <person name="Subramanian S."/>
        </authorList>
    </citation>
    <scope>NUCLEOTIDE SEQUENCE [LARGE SCALE GENOMIC DNA]</scope>
    <source>
        <strain evidence="7">DSM 2262</strain>
    </source>
</reference>
<feature type="compositionally biased region" description="Polar residues" evidence="5">
    <location>
        <begin position="427"/>
        <end position="444"/>
    </location>
</feature>
<keyword evidence="4" id="KW-0106">Calcium</keyword>
<dbReference type="AlphaFoldDB" id="S9P7A4"/>
<dbReference type="eggNOG" id="COG2885">
    <property type="taxonomic scope" value="Bacteria"/>
</dbReference>
<evidence type="ECO:0000256" key="6">
    <source>
        <dbReference type="SAM" id="SignalP"/>
    </source>
</evidence>
<comment type="caution">
    <text evidence="7">The sequence shown here is derived from an EMBL/GenBank/DDBJ whole genome shotgun (WGS) entry which is preliminary data.</text>
</comment>
<dbReference type="EMBL" id="ANAH02000013">
    <property type="protein sequence ID" value="EPX60340.1"/>
    <property type="molecule type" value="Genomic_DNA"/>
</dbReference>
<keyword evidence="8" id="KW-1185">Reference proteome</keyword>
<feature type="region of interest" description="Disordered" evidence="5">
    <location>
        <begin position="136"/>
        <end position="371"/>
    </location>
</feature>
<feature type="signal peptide" evidence="6">
    <location>
        <begin position="1"/>
        <end position="25"/>
    </location>
</feature>
<dbReference type="NCBIfam" id="NF033765">
    <property type="entry name" value="gliding_CglD"/>
    <property type="match status" value="1"/>
</dbReference>
<keyword evidence="2" id="KW-0964">Secreted</keyword>
<dbReference type="Proteomes" id="UP000011682">
    <property type="component" value="Unassembled WGS sequence"/>
</dbReference>
<feature type="compositionally biased region" description="Basic and acidic residues" evidence="5">
    <location>
        <begin position="350"/>
        <end position="362"/>
    </location>
</feature>
<dbReference type="CDD" id="cd00198">
    <property type="entry name" value="vWFA"/>
    <property type="match status" value="1"/>
</dbReference>
<dbReference type="InterPro" id="IPR053180">
    <property type="entry name" value="Ca-binding_acidic-repeat"/>
</dbReference>
<feature type="compositionally biased region" description="Acidic residues" evidence="5">
    <location>
        <begin position="403"/>
        <end position="413"/>
    </location>
</feature>
<feature type="compositionally biased region" description="Acidic residues" evidence="5">
    <location>
        <begin position="78"/>
        <end position="88"/>
    </location>
</feature>
<organism evidence="7 8">
    <name type="scientific">Cystobacter fuscus (strain ATCC 25194 / DSM 2262 / NBRC 100088 / M29)</name>
    <dbReference type="NCBI Taxonomy" id="1242864"/>
    <lineage>
        <taxon>Bacteria</taxon>
        <taxon>Pseudomonadati</taxon>
        <taxon>Myxococcota</taxon>
        <taxon>Myxococcia</taxon>
        <taxon>Myxococcales</taxon>
        <taxon>Cystobacterineae</taxon>
        <taxon>Archangiaceae</taxon>
        <taxon>Cystobacter</taxon>
    </lineage>
</organism>
<feature type="compositionally biased region" description="Polar residues" evidence="5">
    <location>
        <begin position="140"/>
        <end position="149"/>
    </location>
</feature>
<evidence type="ECO:0000313" key="7">
    <source>
        <dbReference type="EMBL" id="EPX60340.1"/>
    </source>
</evidence>
<dbReference type="InterPro" id="IPR028974">
    <property type="entry name" value="TSP_type-3_rpt"/>
</dbReference>
<dbReference type="PANTHER" id="PTHR37467">
    <property type="entry name" value="EXPORTED CALCIUM-BINDING GLYCOPROTEIN-RELATED"/>
    <property type="match status" value="1"/>
</dbReference>
<feature type="compositionally biased region" description="Acidic residues" evidence="5">
    <location>
        <begin position="272"/>
        <end position="282"/>
    </location>
</feature>
<feature type="chain" id="PRO_5004554137" description="VWA domain-containing protein" evidence="6">
    <location>
        <begin position="26"/>
        <end position="1108"/>
    </location>
</feature>
<dbReference type="PANTHER" id="PTHR37467:SF1">
    <property type="entry name" value="EXPORTED CALCIUM-BINDING GLYCOPROTEIN"/>
    <property type="match status" value="1"/>
</dbReference>
<dbReference type="OrthoDB" id="5480389at2"/>